<dbReference type="InterPro" id="IPR011047">
    <property type="entry name" value="Quinoprotein_ADH-like_sf"/>
</dbReference>
<proteinExistence type="predicted"/>
<dbReference type="Gene3D" id="2.130.10.10">
    <property type="entry name" value="YVTN repeat-like/Quinoprotein amine dehydrogenase"/>
    <property type="match status" value="1"/>
</dbReference>
<dbReference type="SUPFAM" id="SSF50998">
    <property type="entry name" value="Quinoprotein alcohol dehydrogenase-like"/>
    <property type="match status" value="1"/>
</dbReference>
<dbReference type="Pfam" id="PF13360">
    <property type="entry name" value="PQQ_2"/>
    <property type="match status" value="1"/>
</dbReference>
<gene>
    <name evidence="4" type="ORF">F7Q99_30570</name>
</gene>
<keyword evidence="2" id="KW-0732">Signal</keyword>
<evidence type="ECO:0000256" key="2">
    <source>
        <dbReference type="SAM" id="SignalP"/>
    </source>
</evidence>
<dbReference type="PANTHER" id="PTHR34512">
    <property type="entry name" value="CELL SURFACE PROTEIN"/>
    <property type="match status" value="1"/>
</dbReference>
<dbReference type="PANTHER" id="PTHR34512:SF30">
    <property type="entry name" value="OUTER MEMBRANE PROTEIN ASSEMBLY FACTOR BAMB"/>
    <property type="match status" value="1"/>
</dbReference>
<evidence type="ECO:0000313" key="4">
    <source>
        <dbReference type="EMBL" id="MQS16424.1"/>
    </source>
</evidence>
<feature type="signal peptide" evidence="2">
    <location>
        <begin position="1"/>
        <end position="26"/>
    </location>
</feature>
<comment type="caution">
    <text evidence="4">The sequence shown here is derived from an EMBL/GenBank/DDBJ whole genome shotgun (WGS) entry which is preliminary data.</text>
</comment>
<dbReference type="Proteomes" id="UP000450000">
    <property type="component" value="Unassembled WGS sequence"/>
</dbReference>
<dbReference type="PROSITE" id="PS51257">
    <property type="entry name" value="PROKAR_LIPOPROTEIN"/>
    <property type="match status" value="1"/>
</dbReference>
<evidence type="ECO:0000313" key="5">
    <source>
        <dbReference type="Proteomes" id="UP000450000"/>
    </source>
</evidence>
<sequence length="420" mass="43699">MTTRRIPTYLAVTAAAVVLVTGCTRGATGGPAGTAVGGTAAASLATPSMTWSPTFKGYDPPTKFSQGKESAPLPEDARTADVLLDGTIYYIASNYGLEADALYGHKMAGIANSTHGGNLHSPPVLAQAGGQRVVLTAVRMVIQGQGTSVDRTAVELVALSTSKGSDSWTVPIDLPQDYTGIRSLTVLGVRGTTAVIAGADANHGLVWAVDLAAKKVLWTQKGFTGAQLSDDQVVGLVSPEYTKHQVSALKIADGSTAWTAEQTYDLLDATLTPAGPSRVALQGSSFTGFKSNAWILDSTTGKQLFDFSGGSTPFTCTYDERSVTVCADKDIAFAFDTASGKTLWRLPDDAKTRIAPRVTTAWHGVVYGTTSRGPVALNAVTGQDLPSPPTLAPLLVNTYMSIGSRDTDGTALSVYPAVGF</sequence>
<dbReference type="OrthoDB" id="3394166at2"/>
<protein>
    <submittedName>
        <fullName evidence="4">PQQ-binding-like beta-propeller repeat protein</fullName>
    </submittedName>
</protein>
<dbReference type="InterPro" id="IPR015943">
    <property type="entry name" value="WD40/YVTN_repeat-like_dom_sf"/>
</dbReference>
<feature type="domain" description="Pyrrolo-quinoline quinone repeat" evidence="3">
    <location>
        <begin position="130"/>
        <end position="259"/>
    </location>
</feature>
<name>A0A6N7L2K2_9ACTN</name>
<feature type="region of interest" description="Disordered" evidence="1">
    <location>
        <begin position="52"/>
        <end position="72"/>
    </location>
</feature>
<evidence type="ECO:0000256" key="1">
    <source>
        <dbReference type="SAM" id="MobiDB-lite"/>
    </source>
</evidence>
<keyword evidence="5" id="KW-1185">Reference proteome</keyword>
<reference evidence="4 5" key="1">
    <citation type="submission" date="2019-09" db="EMBL/GenBank/DDBJ databases">
        <title>Genome Sequences of Streptomyces kaniharaensis ATCC 21070.</title>
        <authorList>
            <person name="Zhu W."/>
            <person name="De Crecy-Lagard V."/>
            <person name="Richards N.G."/>
        </authorList>
    </citation>
    <scope>NUCLEOTIDE SEQUENCE [LARGE SCALE GENOMIC DNA]</scope>
    <source>
        <strain evidence="4 5">SF-557</strain>
    </source>
</reference>
<organism evidence="4 5">
    <name type="scientific">Streptomyces kaniharaensis</name>
    <dbReference type="NCBI Taxonomy" id="212423"/>
    <lineage>
        <taxon>Bacteria</taxon>
        <taxon>Bacillati</taxon>
        <taxon>Actinomycetota</taxon>
        <taxon>Actinomycetes</taxon>
        <taxon>Kitasatosporales</taxon>
        <taxon>Streptomycetaceae</taxon>
        <taxon>Streptomyces</taxon>
    </lineage>
</organism>
<accession>A0A6N7L2K2</accession>
<dbReference type="EMBL" id="WBOF01000002">
    <property type="protein sequence ID" value="MQS16424.1"/>
    <property type="molecule type" value="Genomic_DNA"/>
</dbReference>
<dbReference type="AlphaFoldDB" id="A0A6N7L2K2"/>
<evidence type="ECO:0000259" key="3">
    <source>
        <dbReference type="Pfam" id="PF13360"/>
    </source>
</evidence>
<dbReference type="InterPro" id="IPR002372">
    <property type="entry name" value="PQQ_rpt_dom"/>
</dbReference>
<feature type="chain" id="PRO_5026757336" evidence="2">
    <location>
        <begin position="27"/>
        <end position="420"/>
    </location>
</feature>